<gene>
    <name evidence="4" type="primary">KCS1_2</name>
    <name evidence="4" type="ORF">g.121925</name>
</gene>
<keyword evidence="1" id="KW-0808">Transferase</keyword>
<dbReference type="Pfam" id="PF08392">
    <property type="entry name" value="FAE1_CUT1_RppA"/>
    <property type="match status" value="1"/>
</dbReference>
<feature type="transmembrane region" description="Helical" evidence="2">
    <location>
        <begin position="33"/>
        <end position="52"/>
    </location>
</feature>
<sequence length="216" mass="23403">MSLLTPIHAAILNSSAMGAMAESQVGALVCRHWVTLLALVWCAAVAVVAGIARRPLPVHLLDYSCYKPDGDRKCSYEASEYFVRRSGRYNTTSEEFMRAIYLKSGLGDETYGPPFLFRAAGDATLASARQESEEGMFAAVDALLGKTRVGASEIDVVAVACSMFTPCPSLTAVLVQRYGCRPDVKTYSLSGMGCSAGNIAIDMAERILRRKPGYYY</sequence>
<dbReference type="Gene3D" id="3.40.47.10">
    <property type="match status" value="1"/>
</dbReference>
<evidence type="ECO:0000313" key="4">
    <source>
        <dbReference type="EMBL" id="JAT40592.1"/>
    </source>
</evidence>
<dbReference type="AlphaFoldDB" id="A0A1D1XDV1"/>
<dbReference type="InterPro" id="IPR013601">
    <property type="entry name" value="FAE1_typ3_polyketide_synth"/>
</dbReference>
<dbReference type="InterPro" id="IPR016039">
    <property type="entry name" value="Thiolase-like"/>
</dbReference>
<protein>
    <submittedName>
        <fullName evidence="4">3-ketoacyl-CoA synthase 1</fullName>
    </submittedName>
</protein>
<dbReference type="GO" id="GO:0016020">
    <property type="term" value="C:membrane"/>
    <property type="evidence" value="ECO:0007669"/>
    <property type="project" value="InterPro"/>
</dbReference>
<keyword evidence="2" id="KW-0812">Transmembrane</keyword>
<proteinExistence type="predicted"/>
<dbReference type="GO" id="GO:0006633">
    <property type="term" value="P:fatty acid biosynthetic process"/>
    <property type="evidence" value="ECO:0007669"/>
    <property type="project" value="InterPro"/>
</dbReference>
<dbReference type="InterPro" id="IPR012392">
    <property type="entry name" value="3-ktacl-CoA_syn"/>
</dbReference>
<feature type="domain" description="FAE" evidence="3">
    <location>
        <begin position="52"/>
        <end position="213"/>
    </location>
</feature>
<accession>A0A1D1XDV1</accession>
<dbReference type="EMBL" id="GDJX01027344">
    <property type="protein sequence ID" value="JAT40592.1"/>
    <property type="molecule type" value="Transcribed_RNA"/>
</dbReference>
<keyword evidence="2" id="KW-0472">Membrane</keyword>
<dbReference type="GO" id="GO:0016747">
    <property type="term" value="F:acyltransferase activity, transferring groups other than amino-acyl groups"/>
    <property type="evidence" value="ECO:0007669"/>
    <property type="project" value="InterPro"/>
</dbReference>
<dbReference type="SUPFAM" id="SSF53901">
    <property type="entry name" value="Thiolase-like"/>
    <property type="match status" value="1"/>
</dbReference>
<dbReference type="PANTHER" id="PTHR31561">
    <property type="entry name" value="3-KETOACYL-COA SYNTHASE"/>
    <property type="match status" value="1"/>
</dbReference>
<evidence type="ECO:0000256" key="2">
    <source>
        <dbReference type="SAM" id="Phobius"/>
    </source>
</evidence>
<keyword evidence="2" id="KW-1133">Transmembrane helix</keyword>
<evidence type="ECO:0000259" key="3">
    <source>
        <dbReference type="Pfam" id="PF08392"/>
    </source>
</evidence>
<reference evidence="4" key="1">
    <citation type="submission" date="2015-07" db="EMBL/GenBank/DDBJ databases">
        <title>Transcriptome Assembly of Anthurium amnicola.</title>
        <authorList>
            <person name="Suzuki J."/>
        </authorList>
    </citation>
    <scope>NUCLEOTIDE SEQUENCE</scope>
</reference>
<evidence type="ECO:0000256" key="1">
    <source>
        <dbReference type="ARBA" id="ARBA00023315"/>
    </source>
</evidence>
<keyword evidence="1" id="KW-0012">Acyltransferase</keyword>
<name>A0A1D1XDV1_9ARAE</name>
<organism evidence="4">
    <name type="scientific">Anthurium amnicola</name>
    <dbReference type="NCBI Taxonomy" id="1678845"/>
    <lineage>
        <taxon>Eukaryota</taxon>
        <taxon>Viridiplantae</taxon>
        <taxon>Streptophyta</taxon>
        <taxon>Embryophyta</taxon>
        <taxon>Tracheophyta</taxon>
        <taxon>Spermatophyta</taxon>
        <taxon>Magnoliopsida</taxon>
        <taxon>Liliopsida</taxon>
        <taxon>Araceae</taxon>
        <taxon>Pothoideae</taxon>
        <taxon>Potheae</taxon>
        <taxon>Anthurium</taxon>
    </lineage>
</organism>